<comment type="caution">
    <text evidence="2">The sequence shown here is derived from an EMBL/GenBank/DDBJ whole genome shotgun (WGS) entry which is preliminary data.</text>
</comment>
<evidence type="ECO:0000256" key="1">
    <source>
        <dbReference type="SAM" id="SignalP"/>
    </source>
</evidence>
<proteinExistence type="predicted"/>
<organism evidence="2 3">
    <name type="scientific">Pythium insidiosum</name>
    <name type="common">Pythiosis disease agent</name>
    <dbReference type="NCBI Taxonomy" id="114742"/>
    <lineage>
        <taxon>Eukaryota</taxon>
        <taxon>Sar</taxon>
        <taxon>Stramenopiles</taxon>
        <taxon>Oomycota</taxon>
        <taxon>Peronosporomycetes</taxon>
        <taxon>Pythiales</taxon>
        <taxon>Pythiaceae</taxon>
        <taxon>Pythium</taxon>
    </lineage>
</organism>
<feature type="signal peptide" evidence="1">
    <location>
        <begin position="1"/>
        <end position="25"/>
    </location>
</feature>
<dbReference type="EMBL" id="JAKCXM010000554">
    <property type="protein sequence ID" value="KAJ0392910.1"/>
    <property type="molecule type" value="Genomic_DNA"/>
</dbReference>
<keyword evidence="1" id="KW-0732">Signal</keyword>
<dbReference type="SUPFAM" id="SSF100920">
    <property type="entry name" value="Heat shock protein 70kD (HSP70), peptide-binding domain"/>
    <property type="match status" value="1"/>
</dbReference>
<gene>
    <name evidence="2" type="ORF">P43SY_005481</name>
</gene>
<dbReference type="AlphaFoldDB" id="A0AAD5Q622"/>
<dbReference type="Gene3D" id="2.60.34.10">
    <property type="entry name" value="Substrate Binding Domain Of DNAk, Chain A, domain 1"/>
    <property type="match status" value="1"/>
</dbReference>
<accession>A0AAD5Q622</accession>
<name>A0AAD5Q622_PYTIN</name>
<reference evidence="2" key="1">
    <citation type="submission" date="2021-12" db="EMBL/GenBank/DDBJ databases">
        <title>Prjna785345.</title>
        <authorList>
            <person name="Rujirawat T."/>
            <person name="Krajaejun T."/>
        </authorList>
    </citation>
    <scope>NUCLEOTIDE SEQUENCE</scope>
    <source>
        <strain evidence="2">Pi057C3</strain>
    </source>
</reference>
<evidence type="ECO:0000313" key="2">
    <source>
        <dbReference type="EMBL" id="KAJ0392910.1"/>
    </source>
</evidence>
<evidence type="ECO:0000313" key="3">
    <source>
        <dbReference type="Proteomes" id="UP001209570"/>
    </source>
</evidence>
<dbReference type="InterPro" id="IPR029047">
    <property type="entry name" value="HSP70_peptide-bd_sf"/>
</dbReference>
<keyword evidence="3" id="KW-1185">Reference proteome</keyword>
<protein>
    <submittedName>
        <fullName evidence="2">Uncharacterized protein</fullName>
    </submittedName>
</protein>
<sequence length="565" mass="62000">MSNKMGNACVVVALLALLLRDQAAGSGVRVSAGISFESEVARAAFASPLAAGRYEKWREIAVRSTLWVDGHQLAMLSDRGEEAVVIQPGVDSEEVCIRPLDPLRRAVVGSIELRILEFVGRKLTDPAASKELMRATRHRHQCPSAVQTDDDGYMLLLLRSQDQARPSLRVTPLMVLEQQLRAIKARVEQAQVAGTTLFNIAVTAQRMDPALRHMVRRAAVAAGISQTNFVTRAATPLVTATTTSTSSTYLTVDVRDETLELTLIRSLAPDKRLSRTPVVSASLGLDAQRQWQAVHINESAVGSEAGSRAFWEAHARALTSAIEDVLRDGADWEPAPDAIAVLDNGTDHELVLPMVHLITSIVAGAVISYAPPPQQAAAALAAENLGRVLRAERLGPDDDGVIYCFQRPIHPVFIETEGGRLMPIISFSDIVPVSRQFRFHTARANQRRAVFRVFSGPRFTPDEKDLVGTLVVNRLPAADRLQFVLRVDYSAEYNLAVTVTELATSRRHQLEVQLSTAVEAESGMDPRWRDTHFPMHVLHLQTYMSFVQEFVVGYSASGDEERDAA</sequence>
<feature type="chain" id="PRO_5042038456" evidence="1">
    <location>
        <begin position="26"/>
        <end position="565"/>
    </location>
</feature>
<dbReference type="Proteomes" id="UP001209570">
    <property type="component" value="Unassembled WGS sequence"/>
</dbReference>